<dbReference type="Gene3D" id="1.10.1740.10">
    <property type="match status" value="1"/>
</dbReference>
<dbReference type="EMBL" id="QZEY01000004">
    <property type="protein sequence ID" value="RJL32659.1"/>
    <property type="molecule type" value="Genomic_DNA"/>
</dbReference>
<keyword evidence="3" id="KW-0804">Transcription</keyword>
<sequence length="496" mass="52393">MPEPTHAPHHDTGRDAGDARLAEILRGADPGGLAAVFDAYAERLYDYACSHVGDRETGAVAVHDALIAAREHIGVLRDDSRLRAWLYALTRNLCLLQPRAPEPGDDATPEQREVRELLRGLSRREREVLDLVHRHGLSPAEVNLVIGAPSKHLLSRGGRALEAAAAPVVLARAARSQCPDLAAMTEGWAGPLTPMSRKRLARHIESCSTCEEIRRREVSAEGLLRLLPAPLVPLSLRRLLLDTASDPELAHTRVAIADRAALFGKNGFPQPIDRRARKKVRAGSVPMIAAVACLLVVMGVLIVLTGGERRPDERFRAALPPAASALPGVEVETTDLPVAGEPAPPPSPSVTPPAARKRPPAGPTARPTPPGRGAVRTPPTSRAASRTPPPVRRVSLSVSCPGSLGAVSTGTIGLTARNGTVRWKAAYSPAEGVTVEPVSGTATPSRAGAITVRFAEASETRSVTVSITSPAGDRTCAVSWTGPEAEQNGDDDPTLP</sequence>
<feature type="compositionally biased region" description="Polar residues" evidence="4">
    <location>
        <begin position="396"/>
        <end position="409"/>
    </location>
</feature>
<accession>A0A3A4B3Q7</accession>
<keyword evidence="5" id="KW-0472">Membrane</keyword>
<protein>
    <recommendedName>
        <fullName evidence="8">Sigma-70 family RNA polymerase sigma factor</fullName>
    </recommendedName>
</protein>
<keyword evidence="2" id="KW-0731">Sigma factor</keyword>
<feature type="transmembrane region" description="Helical" evidence="5">
    <location>
        <begin position="285"/>
        <end position="306"/>
    </location>
</feature>
<dbReference type="OrthoDB" id="3492533at2"/>
<dbReference type="AlphaFoldDB" id="A0A3A4B3Q7"/>
<feature type="region of interest" description="Disordered" evidence="4">
    <location>
        <begin position="335"/>
        <end position="409"/>
    </location>
</feature>
<dbReference type="PANTHER" id="PTHR43133">
    <property type="entry name" value="RNA POLYMERASE ECF-TYPE SIGMA FACTO"/>
    <property type="match status" value="1"/>
</dbReference>
<organism evidence="6 7">
    <name type="scientific">Bailinhaonella thermotolerans</name>
    <dbReference type="NCBI Taxonomy" id="1070861"/>
    <lineage>
        <taxon>Bacteria</taxon>
        <taxon>Bacillati</taxon>
        <taxon>Actinomycetota</taxon>
        <taxon>Actinomycetes</taxon>
        <taxon>Streptosporangiales</taxon>
        <taxon>Streptosporangiaceae</taxon>
        <taxon>Bailinhaonella</taxon>
    </lineage>
</organism>
<dbReference type="Proteomes" id="UP000265768">
    <property type="component" value="Unassembled WGS sequence"/>
</dbReference>
<evidence type="ECO:0008006" key="8">
    <source>
        <dbReference type="Google" id="ProtNLM"/>
    </source>
</evidence>
<dbReference type="PANTHER" id="PTHR43133:SF62">
    <property type="entry name" value="RNA POLYMERASE SIGMA FACTOR SIGZ"/>
    <property type="match status" value="1"/>
</dbReference>
<evidence type="ECO:0000256" key="3">
    <source>
        <dbReference type="ARBA" id="ARBA00023163"/>
    </source>
</evidence>
<reference evidence="6 7" key="1">
    <citation type="submission" date="2018-09" db="EMBL/GenBank/DDBJ databases">
        <title>YIM 75507 draft genome.</title>
        <authorList>
            <person name="Tang S."/>
            <person name="Feng Y."/>
        </authorList>
    </citation>
    <scope>NUCLEOTIDE SEQUENCE [LARGE SCALE GENOMIC DNA]</scope>
    <source>
        <strain evidence="6 7">YIM 75507</strain>
    </source>
</reference>
<evidence type="ECO:0000256" key="1">
    <source>
        <dbReference type="ARBA" id="ARBA00023015"/>
    </source>
</evidence>
<dbReference type="InterPro" id="IPR013325">
    <property type="entry name" value="RNA_pol_sigma_r2"/>
</dbReference>
<keyword evidence="7" id="KW-1185">Reference proteome</keyword>
<gene>
    <name evidence="6" type="ORF">D5H75_14245</name>
</gene>
<dbReference type="Gene3D" id="1.10.10.10">
    <property type="entry name" value="Winged helix-like DNA-binding domain superfamily/Winged helix DNA-binding domain"/>
    <property type="match status" value="1"/>
</dbReference>
<evidence type="ECO:0000313" key="7">
    <source>
        <dbReference type="Proteomes" id="UP000265768"/>
    </source>
</evidence>
<evidence type="ECO:0000313" key="6">
    <source>
        <dbReference type="EMBL" id="RJL32659.1"/>
    </source>
</evidence>
<keyword evidence="1" id="KW-0805">Transcription regulation</keyword>
<dbReference type="SUPFAM" id="SSF88946">
    <property type="entry name" value="Sigma2 domain of RNA polymerase sigma factors"/>
    <property type="match status" value="1"/>
</dbReference>
<evidence type="ECO:0000256" key="4">
    <source>
        <dbReference type="SAM" id="MobiDB-lite"/>
    </source>
</evidence>
<feature type="compositionally biased region" description="Pro residues" evidence="4">
    <location>
        <begin position="342"/>
        <end position="351"/>
    </location>
</feature>
<dbReference type="GO" id="GO:0016987">
    <property type="term" value="F:sigma factor activity"/>
    <property type="evidence" value="ECO:0007669"/>
    <property type="project" value="UniProtKB-KW"/>
</dbReference>
<dbReference type="RefSeq" id="WP_119926907.1">
    <property type="nucleotide sequence ID" value="NZ_QZEY01000004.1"/>
</dbReference>
<feature type="region of interest" description="Disordered" evidence="4">
    <location>
        <begin position="473"/>
        <end position="496"/>
    </location>
</feature>
<evidence type="ECO:0000256" key="5">
    <source>
        <dbReference type="SAM" id="Phobius"/>
    </source>
</evidence>
<dbReference type="GO" id="GO:0006352">
    <property type="term" value="P:DNA-templated transcription initiation"/>
    <property type="evidence" value="ECO:0007669"/>
    <property type="project" value="InterPro"/>
</dbReference>
<dbReference type="InterPro" id="IPR039425">
    <property type="entry name" value="RNA_pol_sigma-70-like"/>
</dbReference>
<feature type="compositionally biased region" description="Acidic residues" evidence="4">
    <location>
        <begin position="487"/>
        <end position="496"/>
    </location>
</feature>
<keyword evidence="5" id="KW-1133">Transmembrane helix</keyword>
<feature type="compositionally biased region" description="Pro residues" evidence="4">
    <location>
        <begin position="360"/>
        <end position="370"/>
    </location>
</feature>
<proteinExistence type="predicted"/>
<keyword evidence="5" id="KW-0812">Transmembrane</keyword>
<comment type="caution">
    <text evidence="6">The sequence shown here is derived from an EMBL/GenBank/DDBJ whole genome shotgun (WGS) entry which is preliminary data.</text>
</comment>
<evidence type="ECO:0000256" key="2">
    <source>
        <dbReference type="ARBA" id="ARBA00023082"/>
    </source>
</evidence>
<dbReference type="InterPro" id="IPR036388">
    <property type="entry name" value="WH-like_DNA-bd_sf"/>
</dbReference>
<name>A0A3A4B3Q7_9ACTN</name>